<evidence type="ECO:0000313" key="14">
    <source>
        <dbReference type="EMBL" id="MBY5957867.1"/>
    </source>
</evidence>
<dbReference type="InterPro" id="IPR029069">
    <property type="entry name" value="HotDog_dom_sf"/>
</dbReference>
<dbReference type="GO" id="GO:0009245">
    <property type="term" value="P:lipid A biosynthetic process"/>
    <property type="evidence" value="ECO:0007669"/>
    <property type="project" value="UniProtKB-UniRule"/>
</dbReference>
<dbReference type="Proteomes" id="UP000753961">
    <property type="component" value="Unassembled WGS sequence"/>
</dbReference>
<dbReference type="NCBIfam" id="NF000582">
    <property type="entry name" value="PRK00006.1"/>
    <property type="match status" value="1"/>
</dbReference>
<comment type="pathway">
    <text evidence="3">Glycolipid biosynthesis; lipid IV(A) biosynthesis; lipid IV(A) from (3R)-3-hydroxytetradecanoyl-[acyl-carrier-protein] and UDP-N-acetyl-alpha-D-glucosamine: step 2/6.</text>
</comment>
<dbReference type="Pfam" id="PF07977">
    <property type="entry name" value="FabA"/>
    <property type="match status" value="1"/>
</dbReference>
<keyword evidence="7 13" id="KW-0443">Lipid metabolism</keyword>
<evidence type="ECO:0000256" key="6">
    <source>
        <dbReference type="ARBA" id="ARBA00022556"/>
    </source>
</evidence>
<dbReference type="GO" id="GO:0005737">
    <property type="term" value="C:cytoplasm"/>
    <property type="evidence" value="ECO:0007669"/>
    <property type="project" value="UniProtKB-SubCell"/>
</dbReference>
<dbReference type="InterPro" id="IPR013114">
    <property type="entry name" value="FabA_FabZ"/>
</dbReference>
<dbReference type="PANTHER" id="PTHR30272:SF1">
    <property type="entry name" value="3-HYDROXYACYL-[ACYL-CARRIER-PROTEIN] DEHYDRATASE"/>
    <property type="match status" value="1"/>
</dbReference>
<evidence type="ECO:0000256" key="8">
    <source>
        <dbReference type="ARBA" id="ARBA00023239"/>
    </source>
</evidence>
<dbReference type="Gene3D" id="3.10.129.10">
    <property type="entry name" value="Hotdog Thioesterase"/>
    <property type="match status" value="1"/>
</dbReference>
<dbReference type="PANTHER" id="PTHR30272">
    <property type="entry name" value="3-HYDROXYACYL-[ACYL-CARRIER-PROTEIN] DEHYDRATASE"/>
    <property type="match status" value="1"/>
</dbReference>
<comment type="caution">
    <text evidence="14">The sequence shown here is derived from an EMBL/GenBank/DDBJ whole genome shotgun (WGS) entry which is preliminary data.</text>
</comment>
<gene>
    <name evidence="13 14" type="primary">fabZ</name>
    <name evidence="14" type="ORF">KUV50_06985</name>
</gene>
<evidence type="ECO:0000256" key="4">
    <source>
        <dbReference type="ARBA" id="ARBA00022490"/>
    </source>
</evidence>
<evidence type="ECO:0000256" key="9">
    <source>
        <dbReference type="ARBA" id="ARBA00024535"/>
    </source>
</evidence>
<comment type="similarity">
    <text evidence="12">In the C-terminal section; belongs to the thioester dehydratase family.</text>
</comment>
<evidence type="ECO:0000256" key="7">
    <source>
        <dbReference type="ARBA" id="ARBA00023098"/>
    </source>
</evidence>
<dbReference type="GO" id="GO:0019171">
    <property type="term" value="F:(3R)-hydroxyacyl-[acyl-carrier-protein] dehydratase activity"/>
    <property type="evidence" value="ECO:0007669"/>
    <property type="project" value="UniProtKB-EC"/>
</dbReference>
<dbReference type="CDD" id="cd01288">
    <property type="entry name" value="FabZ"/>
    <property type="match status" value="1"/>
</dbReference>
<evidence type="ECO:0000256" key="2">
    <source>
        <dbReference type="ARBA" id="ARBA00004496"/>
    </source>
</evidence>
<dbReference type="AlphaFoldDB" id="A0A953L6P1"/>
<evidence type="ECO:0000256" key="10">
    <source>
        <dbReference type="ARBA" id="ARBA00025049"/>
    </source>
</evidence>
<sequence>MDNNNEKQIPHYDPNQTPVKDIREIMDMLPHRYPFLLVDKIIELSADKVVGIKNITMNEACFQGHFPGNPIFPGVLQVEALAQTGGILALSQMNQDVKWDTYFLKIDNTKFRKMVGPGDTLILVMELIHPIRRGFCHMHGRTYVGDTLVSEGDFTAKIEKRKNS</sequence>
<evidence type="ECO:0000256" key="5">
    <source>
        <dbReference type="ARBA" id="ARBA00022516"/>
    </source>
</evidence>
<keyword evidence="4 13" id="KW-0963">Cytoplasm</keyword>
<keyword evidence="5 13" id="KW-0444">Lipid biosynthesis</keyword>
<comment type="catalytic activity">
    <reaction evidence="13">
        <text>a (3R)-hydroxyacyl-[ACP] = a (2E)-enoyl-[ACP] + H2O</text>
        <dbReference type="Rhea" id="RHEA:13097"/>
        <dbReference type="Rhea" id="RHEA-COMP:9925"/>
        <dbReference type="Rhea" id="RHEA-COMP:9945"/>
        <dbReference type="ChEBI" id="CHEBI:15377"/>
        <dbReference type="ChEBI" id="CHEBI:78784"/>
        <dbReference type="ChEBI" id="CHEBI:78827"/>
        <dbReference type="EC" id="4.2.1.59"/>
    </reaction>
</comment>
<dbReference type="FunFam" id="3.10.129.10:FF:000001">
    <property type="entry name" value="3-hydroxyacyl-[acyl-carrier-protein] dehydratase FabZ"/>
    <property type="match status" value="1"/>
</dbReference>
<dbReference type="GO" id="GO:0006633">
    <property type="term" value="P:fatty acid biosynthetic process"/>
    <property type="evidence" value="ECO:0007669"/>
    <property type="project" value="UniProtKB-UniRule"/>
</dbReference>
<proteinExistence type="inferred from homology"/>
<protein>
    <recommendedName>
        <fullName evidence="13">3-hydroxyacyl-[acyl-carrier-protein] dehydratase FabZ</fullName>
        <ecNumber evidence="13">4.2.1.59</ecNumber>
    </recommendedName>
    <alternativeName>
        <fullName evidence="13">(3R)-hydroxymyristoyl-[acyl-carrier-protein] dehydratase</fullName>
        <shortName evidence="13">(3R)-hydroxymyristoyl-ACP dehydrase</shortName>
    </alternativeName>
    <alternativeName>
        <fullName evidence="13">Beta-hydroxyacyl-ACP dehydratase</fullName>
    </alternativeName>
</protein>
<dbReference type="GO" id="GO:0103117">
    <property type="term" value="F:UDP-3-O-acyl-N-acetylglucosamine deacetylase activity"/>
    <property type="evidence" value="ECO:0007669"/>
    <property type="project" value="UniProtKB-EC"/>
</dbReference>
<feature type="active site" evidence="13">
    <location>
        <position position="65"/>
    </location>
</feature>
<reference evidence="14" key="1">
    <citation type="submission" date="2021-06" db="EMBL/GenBank/DDBJ databases">
        <title>44 bacteria genomes isolated from Dapeng, Shenzhen.</title>
        <authorList>
            <person name="Zheng W."/>
            <person name="Yu S."/>
            <person name="Huang Y."/>
        </authorList>
    </citation>
    <scope>NUCLEOTIDE SEQUENCE</scope>
    <source>
        <strain evidence="14">DP5N28-2</strain>
    </source>
</reference>
<evidence type="ECO:0000256" key="13">
    <source>
        <dbReference type="HAMAP-Rule" id="MF_00406"/>
    </source>
</evidence>
<dbReference type="EMBL" id="JAHVHU010000006">
    <property type="protein sequence ID" value="MBY5957867.1"/>
    <property type="molecule type" value="Genomic_DNA"/>
</dbReference>
<accession>A0A953L6P1</accession>
<comment type="similarity">
    <text evidence="11">In the N-terminal section; belongs to the LpxC family.</text>
</comment>
<dbReference type="EC" id="4.2.1.59" evidence="13"/>
<comment type="subcellular location">
    <subcellularLocation>
        <location evidence="2 13">Cytoplasm</location>
    </subcellularLocation>
</comment>
<dbReference type="SUPFAM" id="SSF54637">
    <property type="entry name" value="Thioesterase/thiol ester dehydrase-isomerase"/>
    <property type="match status" value="1"/>
</dbReference>
<comment type="function">
    <text evidence="10 13">Involved in unsaturated fatty acids biosynthesis. Catalyzes the dehydration of short chain beta-hydroxyacyl-ACPs and long chain saturated and unsaturated beta-hydroxyacyl-ACPs.</text>
</comment>
<evidence type="ECO:0000256" key="1">
    <source>
        <dbReference type="ARBA" id="ARBA00002923"/>
    </source>
</evidence>
<keyword evidence="6 13" id="KW-0441">Lipid A biosynthesis</keyword>
<comment type="catalytic activity">
    <reaction evidence="9">
        <text>a UDP-3-O-[(3R)-3-hydroxyacyl]-N-acetyl-alpha-D-glucosamine + H2O = a UDP-3-O-[(3R)-3-hydroxyacyl]-alpha-D-glucosamine + acetate</text>
        <dbReference type="Rhea" id="RHEA:67816"/>
        <dbReference type="ChEBI" id="CHEBI:15377"/>
        <dbReference type="ChEBI" id="CHEBI:30089"/>
        <dbReference type="ChEBI" id="CHEBI:137740"/>
        <dbReference type="ChEBI" id="CHEBI:173225"/>
        <dbReference type="EC" id="3.5.1.108"/>
    </reaction>
</comment>
<comment type="similarity">
    <text evidence="13">Belongs to the thioester dehydratase family. FabZ subfamily.</text>
</comment>
<dbReference type="GO" id="GO:0016020">
    <property type="term" value="C:membrane"/>
    <property type="evidence" value="ECO:0007669"/>
    <property type="project" value="GOC"/>
</dbReference>
<comment type="function">
    <text evidence="1">Catalyzes the hydrolysis of UDP-3-O-myristoyl-N-acetylglucosamine to form UDP-3-O-myristoylglucosamine and acetate, the committed step in lipid A biosynthesis.</text>
</comment>
<name>A0A953L6P1_9BACT</name>
<dbReference type="RefSeq" id="WP_222579388.1">
    <property type="nucleotide sequence ID" value="NZ_JAHVHU010000006.1"/>
</dbReference>
<evidence type="ECO:0000256" key="11">
    <source>
        <dbReference type="ARBA" id="ARBA00061221"/>
    </source>
</evidence>
<evidence type="ECO:0000256" key="3">
    <source>
        <dbReference type="ARBA" id="ARBA00005002"/>
    </source>
</evidence>
<dbReference type="NCBIfam" id="TIGR01750">
    <property type="entry name" value="fabZ"/>
    <property type="match status" value="1"/>
</dbReference>
<evidence type="ECO:0000313" key="15">
    <source>
        <dbReference type="Proteomes" id="UP000753961"/>
    </source>
</evidence>
<keyword evidence="15" id="KW-1185">Reference proteome</keyword>
<dbReference type="InterPro" id="IPR010084">
    <property type="entry name" value="FabZ"/>
</dbReference>
<evidence type="ECO:0000256" key="12">
    <source>
        <dbReference type="ARBA" id="ARBA00061355"/>
    </source>
</evidence>
<keyword evidence="8 13" id="KW-0456">Lyase</keyword>
<organism evidence="14 15">
    <name type="scientific">Membranihabitans marinus</name>
    <dbReference type="NCBI Taxonomy" id="1227546"/>
    <lineage>
        <taxon>Bacteria</taxon>
        <taxon>Pseudomonadati</taxon>
        <taxon>Bacteroidota</taxon>
        <taxon>Saprospiria</taxon>
        <taxon>Saprospirales</taxon>
        <taxon>Saprospiraceae</taxon>
        <taxon>Membranihabitans</taxon>
    </lineage>
</organism>
<dbReference type="HAMAP" id="MF_00406">
    <property type="entry name" value="FabZ"/>
    <property type="match status" value="1"/>
</dbReference>